<organism evidence="3 4">
    <name type="scientific">Massariosphaeria phaeospora</name>
    <dbReference type="NCBI Taxonomy" id="100035"/>
    <lineage>
        <taxon>Eukaryota</taxon>
        <taxon>Fungi</taxon>
        <taxon>Dikarya</taxon>
        <taxon>Ascomycota</taxon>
        <taxon>Pezizomycotina</taxon>
        <taxon>Dothideomycetes</taxon>
        <taxon>Pleosporomycetidae</taxon>
        <taxon>Pleosporales</taxon>
        <taxon>Pleosporales incertae sedis</taxon>
        <taxon>Massariosphaeria</taxon>
    </lineage>
</organism>
<keyword evidence="3" id="KW-0378">Hydrolase</keyword>
<name>A0A7C8I920_9PLEO</name>
<evidence type="ECO:0000256" key="1">
    <source>
        <dbReference type="SAM" id="SignalP"/>
    </source>
</evidence>
<keyword evidence="1" id="KW-0732">Signal</keyword>
<accession>A0A7C8I920</accession>
<dbReference type="Gene3D" id="3.40.50.1820">
    <property type="entry name" value="alpha/beta hydrolase"/>
    <property type="match status" value="1"/>
</dbReference>
<proteinExistence type="predicted"/>
<dbReference type="PANTHER" id="PTHR17630:SF44">
    <property type="entry name" value="PROTEIN AIM2"/>
    <property type="match status" value="1"/>
</dbReference>
<dbReference type="InterPro" id="IPR002925">
    <property type="entry name" value="Dienelactn_hydro"/>
</dbReference>
<feature type="chain" id="PRO_5028811210" evidence="1">
    <location>
        <begin position="22"/>
        <end position="263"/>
    </location>
</feature>
<dbReference type="InterPro" id="IPR029058">
    <property type="entry name" value="AB_hydrolase_fold"/>
</dbReference>
<feature type="domain" description="Dienelactone hydrolase" evidence="2">
    <location>
        <begin position="59"/>
        <end position="260"/>
    </location>
</feature>
<keyword evidence="4" id="KW-1185">Reference proteome</keyword>
<sequence>MALTFGKLCAIAAFTVGSVAAKSSCVSVRSDGEPAGEFKNVSGIQVYHSYPVASNYTSSSTAILYISDIFGVPLLENKLLADSIASANYPVIMPDLFRGDAVPAEFAEKGLNLTEWLTRHPTSDIDSIIASTLEYMHSELGVERVGAVGYCFGGKYVPRFMAHGKGIDVGFIAHPSRLEVAEIQAIRGPISIAAGELDASFNATARRNAEDILSRKNATYQTSLYSGAPHGFAVRVNASIPREKFAKEASFVQAVTWFDAWLL</sequence>
<dbReference type="GO" id="GO:0016787">
    <property type="term" value="F:hydrolase activity"/>
    <property type="evidence" value="ECO:0007669"/>
    <property type="project" value="UniProtKB-KW"/>
</dbReference>
<gene>
    <name evidence="3" type="ORF">BDV95DRAFT_351188</name>
</gene>
<comment type="caution">
    <text evidence="3">The sequence shown here is derived from an EMBL/GenBank/DDBJ whole genome shotgun (WGS) entry which is preliminary data.</text>
</comment>
<dbReference type="PANTHER" id="PTHR17630">
    <property type="entry name" value="DIENELACTONE HYDROLASE"/>
    <property type="match status" value="1"/>
</dbReference>
<feature type="signal peptide" evidence="1">
    <location>
        <begin position="1"/>
        <end position="21"/>
    </location>
</feature>
<evidence type="ECO:0000313" key="4">
    <source>
        <dbReference type="Proteomes" id="UP000481861"/>
    </source>
</evidence>
<evidence type="ECO:0000259" key="2">
    <source>
        <dbReference type="Pfam" id="PF01738"/>
    </source>
</evidence>
<dbReference type="OrthoDB" id="17560at2759"/>
<dbReference type="Proteomes" id="UP000481861">
    <property type="component" value="Unassembled WGS sequence"/>
</dbReference>
<evidence type="ECO:0000313" key="3">
    <source>
        <dbReference type="EMBL" id="KAF2873689.1"/>
    </source>
</evidence>
<dbReference type="EMBL" id="JAADJZ010000007">
    <property type="protein sequence ID" value="KAF2873689.1"/>
    <property type="molecule type" value="Genomic_DNA"/>
</dbReference>
<dbReference type="Pfam" id="PF01738">
    <property type="entry name" value="DLH"/>
    <property type="match status" value="1"/>
</dbReference>
<dbReference type="AlphaFoldDB" id="A0A7C8I920"/>
<dbReference type="SUPFAM" id="SSF53474">
    <property type="entry name" value="alpha/beta-Hydrolases"/>
    <property type="match status" value="1"/>
</dbReference>
<protein>
    <submittedName>
        <fullName evidence="3">Dienelactone hydrolase</fullName>
    </submittedName>
</protein>
<reference evidence="3 4" key="1">
    <citation type="submission" date="2020-01" db="EMBL/GenBank/DDBJ databases">
        <authorList>
            <consortium name="DOE Joint Genome Institute"/>
            <person name="Haridas S."/>
            <person name="Albert R."/>
            <person name="Binder M."/>
            <person name="Bloem J."/>
            <person name="Labutti K."/>
            <person name="Salamov A."/>
            <person name="Andreopoulos B."/>
            <person name="Baker S.E."/>
            <person name="Barry K."/>
            <person name="Bills G."/>
            <person name="Bluhm B.H."/>
            <person name="Cannon C."/>
            <person name="Castanera R."/>
            <person name="Culley D.E."/>
            <person name="Daum C."/>
            <person name="Ezra D."/>
            <person name="Gonzalez J.B."/>
            <person name="Henrissat B."/>
            <person name="Kuo A."/>
            <person name="Liang C."/>
            <person name="Lipzen A."/>
            <person name="Lutzoni F."/>
            <person name="Magnuson J."/>
            <person name="Mondo S."/>
            <person name="Nolan M."/>
            <person name="Ohm R."/>
            <person name="Pangilinan J."/>
            <person name="Park H.-J.H."/>
            <person name="Ramirez L."/>
            <person name="Alfaro M."/>
            <person name="Sun H."/>
            <person name="Tritt A."/>
            <person name="Yoshinaga Y."/>
            <person name="Zwiers L.-H.L."/>
            <person name="Turgeon B.G."/>
            <person name="Goodwin S.B."/>
            <person name="Spatafora J.W."/>
            <person name="Crous P.W."/>
            <person name="Grigoriev I.V."/>
        </authorList>
    </citation>
    <scope>NUCLEOTIDE SEQUENCE [LARGE SCALE GENOMIC DNA]</scope>
    <source>
        <strain evidence="3 4">CBS 611.86</strain>
    </source>
</reference>